<dbReference type="Gene3D" id="2.120.10.30">
    <property type="entry name" value="TolB, C-terminal domain"/>
    <property type="match status" value="1"/>
</dbReference>
<gene>
    <name evidence="1" type="ORF">WKR92_04025</name>
</gene>
<dbReference type="SUPFAM" id="SSF82171">
    <property type="entry name" value="DPP6 N-terminal domain-like"/>
    <property type="match status" value="1"/>
</dbReference>
<keyword evidence="2" id="KW-1185">Reference proteome</keyword>
<dbReference type="EMBL" id="JBBVGT010000002">
    <property type="protein sequence ID" value="MFB5944992.1"/>
    <property type="molecule type" value="Genomic_DNA"/>
</dbReference>
<organism evidence="1 2">
    <name type="scientific">Albibacterium profundi</name>
    <dbReference type="NCBI Taxonomy" id="3134906"/>
    <lineage>
        <taxon>Bacteria</taxon>
        <taxon>Pseudomonadati</taxon>
        <taxon>Bacteroidota</taxon>
        <taxon>Sphingobacteriia</taxon>
        <taxon>Sphingobacteriales</taxon>
        <taxon>Sphingobacteriaceae</taxon>
        <taxon>Albibacterium</taxon>
    </lineage>
</organism>
<proteinExistence type="predicted"/>
<evidence type="ECO:0000313" key="2">
    <source>
        <dbReference type="Proteomes" id="UP001580928"/>
    </source>
</evidence>
<dbReference type="InterPro" id="IPR011042">
    <property type="entry name" value="6-blade_b-propeller_TolB-like"/>
</dbReference>
<protein>
    <submittedName>
        <fullName evidence="1">Uncharacterized protein</fullName>
    </submittedName>
</protein>
<accession>A0ABV5CF40</accession>
<dbReference type="PANTHER" id="PTHR36842:SF1">
    <property type="entry name" value="PROTEIN TOLB"/>
    <property type="match status" value="1"/>
</dbReference>
<dbReference type="PANTHER" id="PTHR36842">
    <property type="entry name" value="PROTEIN TOLB HOMOLOG"/>
    <property type="match status" value="1"/>
</dbReference>
<comment type="caution">
    <text evidence="1">The sequence shown here is derived from an EMBL/GenBank/DDBJ whole genome shotgun (WGS) entry which is preliminary data.</text>
</comment>
<dbReference type="Proteomes" id="UP001580928">
    <property type="component" value="Unassembled WGS sequence"/>
</dbReference>
<reference evidence="1 2" key="1">
    <citation type="submission" date="2024-04" db="EMBL/GenBank/DDBJ databases">
        <title>Albibacterium profundi sp. nov., isolated from sediment of the Challenger Deep of Mariana Trench.</title>
        <authorList>
            <person name="Wang Y."/>
        </authorList>
    </citation>
    <scope>NUCLEOTIDE SEQUENCE [LARGE SCALE GENOMIC DNA]</scope>
    <source>
        <strain evidence="1 2">RHL897</strain>
    </source>
</reference>
<evidence type="ECO:0000313" key="1">
    <source>
        <dbReference type="EMBL" id="MFB5944992.1"/>
    </source>
</evidence>
<sequence>MYRLLNNINIFIISVLTAIISTVTFSTVSAQLISDHQAPPSVEWQQINEKNFNLIYPIELQEVAARTAILLKTKIESIRYHLGINPRKIDIILQNQNLDANGYVQLAPRKSEFYTTPPQGGSPDDWVKTLAIHEYRHVVQFDKLTGNLRFPFEELGLAFFGVALPTWFYEGDAVLTETLLSIGGRGILPSWEMNLRANLLKGKSYSYEKDYLGSYKDITPGHYQLGYFMTTKLYRDYGPDMAKRILTRIAKNPIRPYNFSRSLKRLTGYNSRSWHEQTMKELKDLWKDQANNLNIQKYTKIRANSTNFPTAYLYPQAAPDGTIYAIRKTPLRVNSIVQIDSSGNTKKVLKTGRQHEPYFSYAAGSFVWNEIRENPRFKLRNYSVIHLYNSATETTRQITEKSRLFSPALSSNAELIAAIEINRKNENFLVTIDSETGREINRIPSPSNRNLSHVSFRDNASTVLAVGRNDEGSSLIEFDLTNKTSKILLDHQIQEIENPIYINENILFKAHYNGIDNLYILEPETKNIRQLTSVKYGAFTPSYQRGTQNVLFSNFTGKDYELHRLNLDSTTTTDIKNINNTFISYFKPISDTVSAKTTVSAPGDLKLTHKPYKEIGHLFNFHSISINDGEYDNLTDYKPGLFFLSNNLMNTLAMKVGGTYDPDIHSLNFHSQLTYSRYYPRFSIGYHNREQLSNVQHPQSKEIQAVRWREHYSQFQIQFPFSTNRLNYNYNFDIGIASSYTSRYNINRPDFQNVFIKHIEFPMHYQISLGRNARRAPLDLAPRWGQNISLGYRHLPFSKLSGTRFALRSAFYFPGLATNHSAQVRFNLQERDGVFSYENIIPMVSGFAQLKPTQPQNTLFLNYKLPLAYPDFQLGSLIYLNRIKANLFTDFEDFSFDEQSKPRTYGIELLTDVNLLRFLLPEFELGAKAIVVNEDNPERFILQYSLSYSY</sequence>
<dbReference type="RefSeq" id="WP_375556550.1">
    <property type="nucleotide sequence ID" value="NZ_JBBVGT010000002.1"/>
</dbReference>
<name>A0ABV5CF40_9SPHI</name>